<reference evidence="2" key="1">
    <citation type="journal article" date="2019" name="bioRxiv">
        <title>The Genome of the Zebra Mussel, Dreissena polymorpha: A Resource for Invasive Species Research.</title>
        <authorList>
            <person name="McCartney M.A."/>
            <person name="Auch B."/>
            <person name="Kono T."/>
            <person name="Mallez S."/>
            <person name="Zhang Y."/>
            <person name="Obille A."/>
            <person name="Becker A."/>
            <person name="Abrahante J.E."/>
            <person name="Garbe J."/>
            <person name="Badalamenti J.P."/>
            <person name="Herman A."/>
            <person name="Mangelson H."/>
            <person name="Liachko I."/>
            <person name="Sullivan S."/>
            <person name="Sone E.D."/>
            <person name="Koren S."/>
            <person name="Silverstein K.A.T."/>
            <person name="Beckman K.B."/>
            <person name="Gohl D.M."/>
        </authorList>
    </citation>
    <scope>NUCLEOTIDE SEQUENCE</scope>
    <source>
        <strain evidence="2">Duluth1</strain>
        <tissue evidence="2">Whole animal</tissue>
    </source>
</reference>
<feature type="signal peptide" evidence="1">
    <location>
        <begin position="1"/>
        <end position="18"/>
    </location>
</feature>
<dbReference type="AlphaFoldDB" id="A0A9D4IKV4"/>
<protein>
    <submittedName>
        <fullName evidence="2">Uncharacterized protein</fullName>
    </submittedName>
</protein>
<evidence type="ECO:0000313" key="3">
    <source>
        <dbReference type="Proteomes" id="UP000828390"/>
    </source>
</evidence>
<sequence>MAGLIFKTLTWLIELVNVLNKFTQHAQLSIEPQAHVHCVDILYVARDDLKLNNLTRSLKLKKDILKNLDPL</sequence>
<proteinExistence type="predicted"/>
<name>A0A9D4IKV4_DREPO</name>
<accession>A0A9D4IKV4</accession>
<feature type="chain" id="PRO_5039139952" evidence="1">
    <location>
        <begin position="19"/>
        <end position="71"/>
    </location>
</feature>
<reference evidence="2" key="2">
    <citation type="submission" date="2020-11" db="EMBL/GenBank/DDBJ databases">
        <authorList>
            <person name="McCartney M.A."/>
            <person name="Auch B."/>
            <person name="Kono T."/>
            <person name="Mallez S."/>
            <person name="Becker A."/>
            <person name="Gohl D.M."/>
            <person name="Silverstein K.A.T."/>
            <person name="Koren S."/>
            <person name="Bechman K.B."/>
            <person name="Herman A."/>
            <person name="Abrahante J.E."/>
            <person name="Garbe J."/>
        </authorList>
    </citation>
    <scope>NUCLEOTIDE SEQUENCE</scope>
    <source>
        <strain evidence="2">Duluth1</strain>
        <tissue evidence="2">Whole animal</tissue>
    </source>
</reference>
<dbReference type="EMBL" id="JAIWYP010000009">
    <property type="protein sequence ID" value="KAH3775293.1"/>
    <property type="molecule type" value="Genomic_DNA"/>
</dbReference>
<evidence type="ECO:0000313" key="2">
    <source>
        <dbReference type="EMBL" id="KAH3775293.1"/>
    </source>
</evidence>
<keyword evidence="3" id="KW-1185">Reference proteome</keyword>
<comment type="caution">
    <text evidence="2">The sequence shown here is derived from an EMBL/GenBank/DDBJ whole genome shotgun (WGS) entry which is preliminary data.</text>
</comment>
<dbReference type="Proteomes" id="UP000828390">
    <property type="component" value="Unassembled WGS sequence"/>
</dbReference>
<organism evidence="2 3">
    <name type="scientific">Dreissena polymorpha</name>
    <name type="common">Zebra mussel</name>
    <name type="synonym">Mytilus polymorpha</name>
    <dbReference type="NCBI Taxonomy" id="45954"/>
    <lineage>
        <taxon>Eukaryota</taxon>
        <taxon>Metazoa</taxon>
        <taxon>Spiralia</taxon>
        <taxon>Lophotrochozoa</taxon>
        <taxon>Mollusca</taxon>
        <taxon>Bivalvia</taxon>
        <taxon>Autobranchia</taxon>
        <taxon>Heteroconchia</taxon>
        <taxon>Euheterodonta</taxon>
        <taxon>Imparidentia</taxon>
        <taxon>Neoheterodontei</taxon>
        <taxon>Myida</taxon>
        <taxon>Dreissenoidea</taxon>
        <taxon>Dreissenidae</taxon>
        <taxon>Dreissena</taxon>
    </lineage>
</organism>
<gene>
    <name evidence="2" type="ORF">DPMN_176694</name>
</gene>
<keyword evidence="1" id="KW-0732">Signal</keyword>
<evidence type="ECO:0000256" key="1">
    <source>
        <dbReference type="SAM" id="SignalP"/>
    </source>
</evidence>